<dbReference type="FunFam" id="3.40.50.300:FF:000016">
    <property type="entry name" value="Oligopeptide ABC transporter ATP-binding component"/>
    <property type="match status" value="1"/>
</dbReference>
<dbReference type="Gene3D" id="3.40.50.300">
    <property type="entry name" value="P-loop containing nucleotide triphosphate hydrolases"/>
    <property type="match status" value="1"/>
</dbReference>
<dbReference type="NCBIfam" id="TIGR01727">
    <property type="entry name" value="oligo_HPY"/>
    <property type="match status" value="1"/>
</dbReference>
<dbReference type="SMART" id="SM00382">
    <property type="entry name" value="AAA"/>
    <property type="match status" value="1"/>
</dbReference>
<dbReference type="InterPro" id="IPR050319">
    <property type="entry name" value="ABC_transp_ATP-bind"/>
</dbReference>
<feature type="compositionally biased region" description="Low complexity" evidence="5">
    <location>
        <begin position="15"/>
        <end position="28"/>
    </location>
</feature>
<evidence type="ECO:0000256" key="2">
    <source>
        <dbReference type="ARBA" id="ARBA00022448"/>
    </source>
</evidence>
<dbReference type="InterPro" id="IPR003439">
    <property type="entry name" value="ABC_transporter-like_ATP-bd"/>
</dbReference>
<evidence type="ECO:0000313" key="8">
    <source>
        <dbReference type="Proteomes" id="UP000184428"/>
    </source>
</evidence>
<dbReference type="InterPro" id="IPR003593">
    <property type="entry name" value="AAA+_ATPase"/>
</dbReference>
<evidence type="ECO:0000313" key="7">
    <source>
        <dbReference type="EMBL" id="SHN86886.1"/>
    </source>
</evidence>
<feature type="domain" description="ABC transporter" evidence="6">
    <location>
        <begin position="48"/>
        <end position="289"/>
    </location>
</feature>
<dbReference type="GO" id="GO:0055085">
    <property type="term" value="P:transmembrane transport"/>
    <property type="evidence" value="ECO:0007669"/>
    <property type="project" value="UniProtKB-ARBA"/>
</dbReference>
<comment type="similarity">
    <text evidence="1">Belongs to the ABC transporter superfamily.</text>
</comment>
<keyword evidence="4 7" id="KW-0067">ATP-binding</keyword>
<organism evidence="7 8">
    <name type="scientific">Geodermatophilus obscurus</name>
    <dbReference type="NCBI Taxonomy" id="1861"/>
    <lineage>
        <taxon>Bacteria</taxon>
        <taxon>Bacillati</taxon>
        <taxon>Actinomycetota</taxon>
        <taxon>Actinomycetes</taxon>
        <taxon>Geodermatophilales</taxon>
        <taxon>Geodermatophilaceae</taxon>
        <taxon>Geodermatophilus</taxon>
    </lineage>
</organism>
<dbReference type="GO" id="GO:0015833">
    <property type="term" value="P:peptide transport"/>
    <property type="evidence" value="ECO:0007669"/>
    <property type="project" value="InterPro"/>
</dbReference>
<protein>
    <submittedName>
        <fullName evidence="7">Peptide/nickel transport system ATP-binding protein</fullName>
    </submittedName>
</protein>
<dbReference type="CDD" id="cd03257">
    <property type="entry name" value="ABC_NikE_OppD_transporters"/>
    <property type="match status" value="1"/>
</dbReference>
<reference evidence="7 8" key="1">
    <citation type="submission" date="2016-12" db="EMBL/GenBank/DDBJ databases">
        <authorList>
            <person name="Song W.-J."/>
            <person name="Kurnit D.M."/>
        </authorList>
    </citation>
    <scope>NUCLEOTIDE SEQUENCE [LARGE SCALE GENOMIC DNA]</scope>
    <source>
        <strain evidence="7 8">DSM 43162</strain>
    </source>
</reference>
<dbReference type="InterPro" id="IPR013563">
    <property type="entry name" value="Oligopep_ABC_C"/>
</dbReference>
<dbReference type="EMBL" id="FRDM01000031">
    <property type="protein sequence ID" value="SHN86886.1"/>
    <property type="molecule type" value="Genomic_DNA"/>
</dbReference>
<keyword evidence="3" id="KW-0547">Nucleotide-binding</keyword>
<dbReference type="PROSITE" id="PS00211">
    <property type="entry name" value="ABC_TRANSPORTER_1"/>
    <property type="match status" value="1"/>
</dbReference>
<sequence>MTDLPQGPTAHARGVPASDVPASPVPASDVPVSGVLVSARGLEVHFPVRSGNALRRTTGLLRAVDGVDLDIHRGETLGLVGESGCGKSTLGNALLRLVEPTGGTVTFDGTDVTGLDRRGLRDLRRRAGMVFQDPFASLDPRRTVRQTVSEPLEVHGLRSGRQERSARVAELLELVGLDPAVADRYPHEFSGGQRQRVGIARALAGEPDFLVCDEAIASLDVSVQAQVLNLLRRLQRQLGLTLLFISHDLSAVRHVSDRIAVMYLGRVVEVGPAAAVGSDPKMPYTQALLSAVPVPHPALERTRQRVVLGGDVPSPANVPSGCRFRTRCPYVFEPCPDVDPALQPVGAPGQLAACHLHGVVGRPVEQEDAVPAPAD</sequence>
<dbReference type="PANTHER" id="PTHR43776">
    <property type="entry name" value="TRANSPORT ATP-BINDING PROTEIN"/>
    <property type="match status" value="1"/>
</dbReference>
<dbReference type="Proteomes" id="UP000184428">
    <property type="component" value="Unassembled WGS sequence"/>
</dbReference>
<accession>A0A1M7UVF3</accession>
<dbReference type="Pfam" id="PF08352">
    <property type="entry name" value="oligo_HPY"/>
    <property type="match status" value="1"/>
</dbReference>
<dbReference type="InterPro" id="IPR027417">
    <property type="entry name" value="P-loop_NTPase"/>
</dbReference>
<evidence type="ECO:0000256" key="3">
    <source>
        <dbReference type="ARBA" id="ARBA00022741"/>
    </source>
</evidence>
<dbReference type="OrthoDB" id="8481147at2"/>
<dbReference type="RefSeq" id="WP_083606459.1">
    <property type="nucleotide sequence ID" value="NZ_FRDM01000031.1"/>
</dbReference>
<dbReference type="Pfam" id="PF00005">
    <property type="entry name" value="ABC_tran"/>
    <property type="match status" value="1"/>
</dbReference>
<name>A0A1M7UVF3_9ACTN</name>
<dbReference type="GO" id="GO:0016887">
    <property type="term" value="F:ATP hydrolysis activity"/>
    <property type="evidence" value="ECO:0007669"/>
    <property type="project" value="InterPro"/>
</dbReference>
<dbReference type="GO" id="GO:0005524">
    <property type="term" value="F:ATP binding"/>
    <property type="evidence" value="ECO:0007669"/>
    <property type="project" value="UniProtKB-KW"/>
</dbReference>
<evidence type="ECO:0000256" key="5">
    <source>
        <dbReference type="SAM" id="MobiDB-lite"/>
    </source>
</evidence>
<dbReference type="InterPro" id="IPR017871">
    <property type="entry name" value="ABC_transporter-like_CS"/>
</dbReference>
<dbReference type="SUPFAM" id="SSF52540">
    <property type="entry name" value="P-loop containing nucleoside triphosphate hydrolases"/>
    <property type="match status" value="1"/>
</dbReference>
<dbReference type="AlphaFoldDB" id="A0A1M7UVF3"/>
<dbReference type="PROSITE" id="PS50893">
    <property type="entry name" value="ABC_TRANSPORTER_2"/>
    <property type="match status" value="1"/>
</dbReference>
<evidence type="ECO:0000256" key="1">
    <source>
        <dbReference type="ARBA" id="ARBA00005417"/>
    </source>
</evidence>
<evidence type="ECO:0000256" key="4">
    <source>
        <dbReference type="ARBA" id="ARBA00022840"/>
    </source>
</evidence>
<evidence type="ECO:0000259" key="6">
    <source>
        <dbReference type="PROSITE" id="PS50893"/>
    </source>
</evidence>
<gene>
    <name evidence="7" type="ORF">SAMN05660350_04033</name>
</gene>
<dbReference type="PANTHER" id="PTHR43776:SF7">
    <property type="entry name" value="D,D-DIPEPTIDE TRANSPORT ATP-BINDING PROTEIN DDPF-RELATED"/>
    <property type="match status" value="1"/>
</dbReference>
<proteinExistence type="inferred from homology"/>
<keyword evidence="2" id="KW-0813">Transport</keyword>
<feature type="region of interest" description="Disordered" evidence="5">
    <location>
        <begin position="1"/>
        <end position="28"/>
    </location>
</feature>